<dbReference type="PANTHER" id="PTHR43227:SF11">
    <property type="entry name" value="BLL4140 PROTEIN"/>
    <property type="match status" value="1"/>
</dbReference>
<evidence type="ECO:0000313" key="9">
    <source>
        <dbReference type="EMBL" id="QEN09445.1"/>
    </source>
</evidence>
<protein>
    <submittedName>
        <fullName evidence="9">Sugar ABC transporter permease</fullName>
    </submittedName>
</protein>
<feature type="transmembrane region" description="Helical" evidence="7">
    <location>
        <begin position="108"/>
        <end position="128"/>
    </location>
</feature>
<dbReference type="InterPro" id="IPR000515">
    <property type="entry name" value="MetI-like"/>
</dbReference>
<dbReference type="PROSITE" id="PS50928">
    <property type="entry name" value="ABC_TM1"/>
    <property type="match status" value="1"/>
</dbReference>
<evidence type="ECO:0000256" key="1">
    <source>
        <dbReference type="ARBA" id="ARBA00004651"/>
    </source>
</evidence>
<feature type="transmembrane region" description="Helical" evidence="7">
    <location>
        <begin position="78"/>
        <end position="101"/>
    </location>
</feature>
<feature type="transmembrane region" description="Helical" evidence="7">
    <location>
        <begin position="267"/>
        <end position="292"/>
    </location>
</feature>
<evidence type="ECO:0000256" key="5">
    <source>
        <dbReference type="ARBA" id="ARBA00022989"/>
    </source>
</evidence>
<keyword evidence="4 7" id="KW-0812">Transmembrane</keyword>
<feature type="transmembrane region" description="Helical" evidence="7">
    <location>
        <begin position="161"/>
        <end position="181"/>
    </location>
</feature>
<sequence length="297" mass="33342">MVNLSRSKQRNNDKNAILFLFPLMLIVGILLFYSIFFIIKNSFFNFDLSFQKFTFVGLNNYARLLTDPIFYKSIFNNLVFSGVVILAGVTLGFLFAVLLSTNIRGNRLFFAILFLPSIVPRALIATVFKEMLEFHSGTVNAVLSFMGMNVQNLTWLTDPGMAYVSVFTVLIYMIGIPLLYYNAELTTIDSSIFESAQLDGANFPTLITKIIFPLVKASHKTIVISTLLATFRMFEVIFLLTSGGPGFTTEITGTYIYRFTRRGSDLGYVSAAATIILVIALFLSVLQIKLLYKSKKN</sequence>
<keyword evidence="5 7" id="KW-1133">Transmembrane helix</keyword>
<dbReference type="OrthoDB" id="9783714at2"/>
<proteinExistence type="predicted"/>
<evidence type="ECO:0000256" key="2">
    <source>
        <dbReference type="ARBA" id="ARBA00022448"/>
    </source>
</evidence>
<dbReference type="KEGG" id="ock:EXM22_16195"/>
<accession>A0A5C1QMW1</accession>
<dbReference type="Gene3D" id="1.10.3720.10">
    <property type="entry name" value="MetI-like"/>
    <property type="match status" value="1"/>
</dbReference>
<evidence type="ECO:0000256" key="3">
    <source>
        <dbReference type="ARBA" id="ARBA00022475"/>
    </source>
</evidence>
<dbReference type="AlphaFoldDB" id="A0A5C1QMW1"/>
<keyword evidence="6 7" id="KW-0472">Membrane</keyword>
<dbReference type="SUPFAM" id="SSF161098">
    <property type="entry name" value="MetI-like"/>
    <property type="match status" value="1"/>
</dbReference>
<comment type="subcellular location">
    <subcellularLocation>
        <location evidence="1">Cell membrane</location>
        <topology evidence="1">Multi-pass membrane protein</topology>
    </subcellularLocation>
</comment>
<keyword evidence="10" id="KW-1185">Reference proteome</keyword>
<dbReference type="InterPro" id="IPR050809">
    <property type="entry name" value="UgpAE/MalFG_permease"/>
</dbReference>
<evidence type="ECO:0000313" key="10">
    <source>
        <dbReference type="Proteomes" id="UP000324209"/>
    </source>
</evidence>
<feature type="domain" description="ABC transmembrane type-1" evidence="8">
    <location>
        <begin position="74"/>
        <end position="287"/>
    </location>
</feature>
<dbReference type="GO" id="GO:0055085">
    <property type="term" value="P:transmembrane transport"/>
    <property type="evidence" value="ECO:0007669"/>
    <property type="project" value="InterPro"/>
</dbReference>
<keyword evidence="2" id="KW-0813">Transport</keyword>
<dbReference type="PANTHER" id="PTHR43227">
    <property type="entry name" value="BLL4140 PROTEIN"/>
    <property type="match status" value="1"/>
</dbReference>
<feature type="transmembrane region" description="Helical" evidence="7">
    <location>
        <begin position="16"/>
        <end position="39"/>
    </location>
</feature>
<reference evidence="9 10" key="1">
    <citation type="submission" date="2019-02" db="EMBL/GenBank/DDBJ databases">
        <title>Complete Genome Sequence and Methylome Analysis of free living Spirochaetas.</title>
        <authorList>
            <person name="Fomenkov A."/>
            <person name="Dubinina G."/>
            <person name="Leshcheva N."/>
            <person name="Mikheeva N."/>
            <person name="Grabovich M."/>
            <person name="Vincze T."/>
            <person name="Roberts R.J."/>
        </authorList>
    </citation>
    <scope>NUCLEOTIDE SEQUENCE [LARGE SCALE GENOMIC DNA]</scope>
    <source>
        <strain evidence="9 10">K2</strain>
    </source>
</reference>
<organism evidence="9 10">
    <name type="scientific">Oceanispirochaeta crateris</name>
    <dbReference type="NCBI Taxonomy" id="2518645"/>
    <lineage>
        <taxon>Bacteria</taxon>
        <taxon>Pseudomonadati</taxon>
        <taxon>Spirochaetota</taxon>
        <taxon>Spirochaetia</taxon>
        <taxon>Spirochaetales</taxon>
        <taxon>Spirochaetaceae</taxon>
        <taxon>Oceanispirochaeta</taxon>
    </lineage>
</organism>
<keyword evidence="3" id="KW-1003">Cell membrane</keyword>
<dbReference type="GO" id="GO:0005886">
    <property type="term" value="C:plasma membrane"/>
    <property type="evidence" value="ECO:0007669"/>
    <property type="project" value="UniProtKB-SubCell"/>
</dbReference>
<name>A0A5C1QMW1_9SPIO</name>
<evidence type="ECO:0000256" key="4">
    <source>
        <dbReference type="ARBA" id="ARBA00022692"/>
    </source>
</evidence>
<gene>
    <name evidence="9" type="ORF">EXM22_16195</name>
</gene>
<evidence type="ECO:0000256" key="6">
    <source>
        <dbReference type="ARBA" id="ARBA00023136"/>
    </source>
</evidence>
<dbReference type="CDD" id="cd06261">
    <property type="entry name" value="TM_PBP2"/>
    <property type="match status" value="1"/>
</dbReference>
<dbReference type="InterPro" id="IPR035906">
    <property type="entry name" value="MetI-like_sf"/>
</dbReference>
<evidence type="ECO:0000259" key="8">
    <source>
        <dbReference type="PROSITE" id="PS50928"/>
    </source>
</evidence>
<dbReference type="EMBL" id="CP036150">
    <property type="protein sequence ID" value="QEN09445.1"/>
    <property type="molecule type" value="Genomic_DNA"/>
</dbReference>
<evidence type="ECO:0000256" key="7">
    <source>
        <dbReference type="SAM" id="Phobius"/>
    </source>
</evidence>
<dbReference type="Proteomes" id="UP000324209">
    <property type="component" value="Chromosome"/>
</dbReference>